<dbReference type="InterPro" id="IPR012863">
    <property type="entry name" value="DUF1636"/>
</dbReference>
<accession>A0ABQ3JB18</accession>
<protein>
    <recommendedName>
        <fullName evidence="3">DUF1636 domain-containing protein</fullName>
    </recommendedName>
</protein>
<comment type="caution">
    <text evidence="1">The sequence shown here is derived from an EMBL/GenBank/DDBJ whole genome shotgun (WGS) entry which is preliminary data.</text>
</comment>
<proteinExistence type="predicted"/>
<dbReference type="Proteomes" id="UP000609802">
    <property type="component" value="Unassembled WGS sequence"/>
</dbReference>
<sequence length="148" mass="16301">MPNAVSAIEIHPVFRFNPQQDKERDMTTWITICDTCKREGWDAAQNPLTDGEVLAALIEEHALGTAIKTRRVSCLMGCDNSCNVAIQADGKLSYTLGKFDPTDEAAQGVVDYAKAHAESTSGQVPYREWPQAVKGHFVTRHMPLPDGE</sequence>
<keyword evidence="2" id="KW-1185">Reference proteome</keyword>
<dbReference type="EMBL" id="BNCH01000007">
    <property type="protein sequence ID" value="GHF04971.1"/>
    <property type="molecule type" value="Genomic_DNA"/>
</dbReference>
<dbReference type="Pfam" id="PF07845">
    <property type="entry name" value="DUF1636"/>
    <property type="match status" value="1"/>
</dbReference>
<evidence type="ECO:0000313" key="2">
    <source>
        <dbReference type="Proteomes" id="UP000609802"/>
    </source>
</evidence>
<gene>
    <name evidence="1" type="ORF">GCM10016455_27820</name>
</gene>
<evidence type="ECO:0000313" key="1">
    <source>
        <dbReference type="EMBL" id="GHF04971.1"/>
    </source>
</evidence>
<dbReference type="CDD" id="cd02980">
    <property type="entry name" value="TRX_Fd_family"/>
    <property type="match status" value="1"/>
</dbReference>
<name>A0ABQ3JB18_9RHOB</name>
<evidence type="ECO:0008006" key="3">
    <source>
        <dbReference type="Google" id="ProtNLM"/>
    </source>
</evidence>
<organism evidence="1 2">
    <name type="scientific">Aliiroseovarius zhejiangensis</name>
    <dbReference type="NCBI Taxonomy" id="1632025"/>
    <lineage>
        <taxon>Bacteria</taxon>
        <taxon>Pseudomonadati</taxon>
        <taxon>Pseudomonadota</taxon>
        <taxon>Alphaproteobacteria</taxon>
        <taxon>Rhodobacterales</taxon>
        <taxon>Paracoccaceae</taxon>
        <taxon>Aliiroseovarius</taxon>
    </lineage>
</organism>
<reference evidence="2" key="1">
    <citation type="journal article" date="2019" name="Int. J. Syst. Evol. Microbiol.">
        <title>The Global Catalogue of Microorganisms (GCM) 10K type strain sequencing project: providing services to taxonomists for standard genome sequencing and annotation.</title>
        <authorList>
            <consortium name="The Broad Institute Genomics Platform"/>
            <consortium name="The Broad Institute Genome Sequencing Center for Infectious Disease"/>
            <person name="Wu L."/>
            <person name="Ma J."/>
        </authorList>
    </citation>
    <scope>NUCLEOTIDE SEQUENCE [LARGE SCALE GENOMIC DNA]</scope>
    <source>
        <strain evidence="2">KCTC 42443</strain>
    </source>
</reference>